<proteinExistence type="predicted"/>
<protein>
    <submittedName>
        <fullName evidence="1">Uncharacterized protein</fullName>
    </submittedName>
</protein>
<dbReference type="Proteomes" id="UP001565471">
    <property type="component" value="Unassembled WGS sequence"/>
</dbReference>
<gene>
    <name evidence="3" type="ORF">ABIF29_001328</name>
    <name evidence="2" type="ORF">JOH49_000241</name>
</gene>
<dbReference type="Proteomes" id="UP000673383">
    <property type="component" value="Unassembled WGS sequence"/>
</dbReference>
<evidence type="ECO:0000313" key="4">
    <source>
        <dbReference type="Proteomes" id="UP001565471"/>
    </source>
</evidence>
<dbReference type="EMBL" id="JAFICZ010000001">
    <property type="protein sequence ID" value="MBP1290488.1"/>
    <property type="molecule type" value="Genomic_DNA"/>
</dbReference>
<evidence type="ECO:0000313" key="1">
    <source>
        <dbReference type="EMBL" id="CAQ57565.1"/>
    </source>
</evidence>
<dbReference type="AlphaFoldDB" id="C4PL70"/>
<reference evidence="1" key="1">
    <citation type="journal article" date="2009" name="FEMS Microbiol. Lett.">
        <title>Genetic organization and functional analysis of the type III secretion system of Bradyrhizobium elkanii.</title>
        <authorList>
            <person name="Okazaki S."/>
            <person name="Zehner S."/>
            <person name="Hempel J."/>
            <person name="Lang K."/>
            <person name="Gottfert M."/>
        </authorList>
    </citation>
    <scope>NUCLEOTIDE SEQUENCE</scope>
    <source>
        <strain evidence="1">USDA61</strain>
    </source>
</reference>
<dbReference type="EMBL" id="FM162234">
    <property type="protein sequence ID" value="CAQ57565.1"/>
    <property type="molecule type" value="Genomic_DNA"/>
</dbReference>
<reference evidence="3 4" key="3">
    <citation type="submission" date="2024-07" db="EMBL/GenBank/DDBJ databases">
        <title>Genomic Encyclopedia of Type Strains, Phase V (KMG-V): Genome sequencing to study the core and pangenomes of soil and plant-associated prokaryotes.</title>
        <authorList>
            <person name="Whitman W."/>
        </authorList>
    </citation>
    <scope>NUCLEOTIDE SEQUENCE [LARGE SCALE GENOMIC DNA]</scope>
    <source>
        <strain evidence="3 4">USDA 415</strain>
    </source>
</reference>
<accession>C4PL70</accession>
<evidence type="ECO:0000313" key="2">
    <source>
        <dbReference type="EMBL" id="MBP1290488.1"/>
    </source>
</evidence>
<name>C4PL70_BRAEL</name>
<dbReference type="EMBL" id="JBGBZA010000002">
    <property type="protein sequence ID" value="MEY9314529.1"/>
    <property type="molecule type" value="Genomic_DNA"/>
</dbReference>
<sequence>MRLAMIIVLARRPRSFFAAASRVEVGIKVPSGARAGNAHRVLLLQNFVRAEGAVAVTATMEALAFDKLTSLRNSVSRSL</sequence>
<reference evidence="2" key="2">
    <citation type="submission" date="2021-02" db="EMBL/GenBank/DDBJ databases">
        <title>Genomic Encyclopedia of Type Strains, Phase IV (KMG-V): Genome sequencing to study the core and pangenomes of soil and plant-associated prokaryotes.</title>
        <authorList>
            <person name="Whitman W."/>
        </authorList>
    </citation>
    <scope>NUCLEOTIDE SEQUENCE</scope>
    <source>
        <strain evidence="2">USDA 406</strain>
    </source>
</reference>
<evidence type="ECO:0000313" key="3">
    <source>
        <dbReference type="EMBL" id="MEY9314529.1"/>
    </source>
</evidence>
<organism evidence="1">
    <name type="scientific">Bradyrhizobium elkanii</name>
    <dbReference type="NCBI Taxonomy" id="29448"/>
    <lineage>
        <taxon>Bacteria</taxon>
        <taxon>Pseudomonadati</taxon>
        <taxon>Pseudomonadota</taxon>
        <taxon>Alphaproteobacteria</taxon>
        <taxon>Hyphomicrobiales</taxon>
        <taxon>Nitrobacteraceae</taxon>
        <taxon>Bradyrhizobium</taxon>
    </lineage>
</organism>
<keyword evidence="4" id="KW-1185">Reference proteome</keyword>